<keyword evidence="15" id="KW-0472">Membrane</keyword>
<evidence type="ECO:0000256" key="7">
    <source>
        <dbReference type="ARBA" id="ARBA00023157"/>
    </source>
</evidence>
<dbReference type="InterPro" id="IPR001382">
    <property type="entry name" value="Glyco_hydro_47"/>
</dbReference>
<keyword evidence="4 11" id="KW-0479">Metal-binding</keyword>
<dbReference type="PANTHER" id="PTHR11742">
    <property type="entry name" value="MANNOSYL-OLIGOSACCHARIDE ALPHA-1,2-MANNOSIDASE-RELATED"/>
    <property type="match status" value="1"/>
</dbReference>
<dbReference type="EMBL" id="JACETU010000002">
    <property type="protein sequence ID" value="KAF7436164.1"/>
    <property type="molecule type" value="Genomic_DNA"/>
</dbReference>
<keyword evidence="6 11" id="KW-0106">Calcium</keyword>
<dbReference type="GO" id="GO:0036503">
    <property type="term" value="P:ERAD pathway"/>
    <property type="evidence" value="ECO:0007669"/>
    <property type="project" value="UniProtKB-ARBA"/>
</dbReference>
<accession>A0A8H7A017</accession>
<evidence type="ECO:0000256" key="9">
    <source>
        <dbReference type="ARBA" id="ARBA00048605"/>
    </source>
</evidence>
<organism evidence="16 17">
    <name type="scientific">Pleurotus ostreatus</name>
    <name type="common">Oyster mushroom</name>
    <name type="synonym">White-rot fungus</name>
    <dbReference type="NCBI Taxonomy" id="5322"/>
    <lineage>
        <taxon>Eukaryota</taxon>
        <taxon>Fungi</taxon>
        <taxon>Dikarya</taxon>
        <taxon>Basidiomycota</taxon>
        <taxon>Agaricomycotina</taxon>
        <taxon>Agaricomycetes</taxon>
        <taxon>Agaricomycetidae</taxon>
        <taxon>Agaricales</taxon>
        <taxon>Pleurotineae</taxon>
        <taxon>Pleurotaceae</taxon>
        <taxon>Pleurotus</taxon>
    </lineage>
</organism>
<comment type="catalytic activity">
    <reaction evidence="8">
        <text>N(4)-(alpha-D-Man-(1-&gt;2)-alpha-D-Man-(1-&gt;2)-alpha-D-Man-(1-&gt;3)-[alpha-D-Man-(1-&gt;3)-[alpha-D-Man-(1-&gt;2)-alpha-D-Man-(1-&gt;6)]-alpha-D-Man-(1-&gt;6)]-beta-D-Man-(1-&gt;4)-beta-D-GlcNAc-(1-&gt;4)-beta-D-GlcNAc)-L-asparaginyl-[protein] (N-glucan mannose isomer 8A1,2,3B1,3) + 3 H2O = N(4)-(alpha-D-Man-(1-&gt;3)-[alpha-D-Man-(1-&gt;3)-[alpha-D-Man-(1-&gt;6)]-alpha-D-Man-(1-&gt;6)]-beta-D-Man-(1-&gt;4)-beta-D-GlcNAc-(1-&gt;4)-beta-D-GlcNAc)-L-asparaginyl-[protein] (N-glucan mannose isomer 5A1,2) + 3 beta-D-mannose</text>
        <dbReference type="Rhea" id="RHEA:56028"/>
        <dbReference type="Rhea" id="RHEA-COMP:14358"/>
        <dbReference type="Rhea" id="RHEA-COMP:14367"/>
        <dbReference type="ChEBI" id="CHEBI:15377"/>
        <dbReference type="ChEBI" id="CHEBI:28563"/>
        <dbReference type="ChEBI" id="CHEBI:59087"/>
        <dbReference type="ChEBI" id="CHEBI:60628"/>
        <dbReference type="EC" id="3.2.1.113"/>
    </reaction>
</comment>
<evidence type="ECO:0000256" key="13">
    <source>
        <dbReference type="RuleBase" id="RU361193"/>
    </source>
</evidence>
<dbReference type="GO" id="GO:0005783">
    <property type="term" value="C:endoplasmic reticulum"/>
    <property type="evidence" value="ECO:0007669"/>
    <property type="project" value="TreeGrafter"/>
</dbReference>
<dbReference type="InterPro" id="IPR012341">
    <property type="entry name" value="6hp_glycosidase-like_sf"/>
</dbReference>
<evidence type="ECO:0000256" key="4">
    <source>
        <dbReference type="ARBA" id="ARBA00022723"/>
    </source>
</evidence>
<dbReference type="GO" id="GO:0005509">
    <property type="term" value="F:calcium ion binding"/>
    <property type="evidence" value="ECO:0007669"/>
    <property type="project" value="InterPro"/>
</dbReference>
<feature type="active site" evidence="10">
    <location>
        <position position="505"/>
    </location>
</feature>
<dbReference type="EC" id="3.2.1.-" evidence="13"/>
<evidence type="ECO:0000256" key="6">
    <source>
        <dbReference type="ARBA" id="ARBA00022837"/>
    </source>
</evidence>
<comment type="pathway">
    <text evidence="2">Protein modification; protein glycosylation.</text>
</comment>
<dbReference type="GO" id="GO:0016020">
    <property type="term" value="C:membrane"/>
    <property type="evidence" value="ECO:0007669"/>
    <property type="project" value="InterPro"/>
</dbReference>
<evidence type="ECO:0000256" key="14">
    <source>
        <dbReference type="SAM" id="MobiDB-lite"/>
    </source>
</evidence>
<evidence type="ECO:0000256" key="11">
    <source>
        <dbReference type="PIRSR" id="PIRSR601382-2"/>
    </source>
</evidence>
<dbReference type="VEuPathDB" id="FungiDB:PC9H_002990"/>
<evidence type="ECO:0000256" key="8">
    <source>
        <dbReference type="ARBA" id="ARBA00047669"/>
    </source>
</evidence>
<dbReference type="GO" id="GO:0004571">
    <property type="term" value="F:mannosyl-oligosaccharide 1,2-alpha-mannosidase activity"/>
    <property type="evidence" value="ECO:0007669"/>
    <property type="project" value="UniProtKB-EC"/>
</dbReference>
<feature type="active site" description="Proton donor" evidence="10">
    <location>
        <position position="178"/>
    </location>
</feature>
<keyword evidence="15" id="KW-1133">Transmembrane helix</keyword>
<dbReference type="Proteomes" id="UP000623687">
    <property type="component" value="Unassembled WGS sequence"/>
</dbReference>
<reference evidence="16" key="1">
    <citation type="submission" date="2019-07" db="EMBL/GenBank/DDBJ databases">
        <authorList>
            <person name="Palmer J.M."/>
        </authorList>
    </citation>
    <scope>NUCLEOTIDE SEQUENCE</scope>
    <source>
        <strain evidence="16">PC9</strain>
    </source>
</reference>
<evidence type="ECO:0000313" key="17">
    <source>
        <dbReference type="Proteomes" id="UP000623687"/>
    </source>
</evidence>
<dbReference type="RefSeq" id="XP_036634063.1">
    <property type="nucleotide sequence ID" value="XM_036772590.1"/>
</dbReference>
<feature type="active site" evidence="10">
    <location>
        <position position="329"/>
    </location>
</feature>
<comment type="caution">
    <text evidence="16">The sequence shown here is derived from an EMBL/GenBank/DDBJ whole genome shotgun (WGS) entry which is preliminary data.</text>
</comment>
<dbReference type="Gene3D" id="1.50.10.10">
    <property type="match status" value="1"/>
</dbReference>
<dbReference type="InterPro" id="IPR050749">
    <property type="entry name" value="Glycosyl_Hydrolase_47"/>
</dbReference>
<feature type="active site" description="Proton donor" evidence="10">
    <location>
        <position position="462"/>
    </location>
</feature>
<dbReference type="GO" id="GO:0005975">
    <property type="term" value="P:carbohydrate metabolic process"/>
    <property type="evidence" value="ECO:0007669"/>
    <property type="project" value="InterPro"/>
</dbReference>
<name>A0A8H7A017_PLEOS</name>
<evidence type="ECO:0000256" key="1">
    <source>
        <dbReference type="ARBA" id="ARBA00001913"/>
    </source>
</evidence>
<feature type="disulfide bond" evidence="12">
    <location>
        <begin position="402"/>
        <end position="449"/>
    </location>
</feature>
<dbReference type="OrthoDB" id="8118055at2759"/>
<evidence type="ECO:0000313" key="16">
    <source>
        <dbReference type="EMBL" id="KAF7436164.1"/>
    </source>
</evidence>
<feature type="transmembrane region" description="Helical" evidence="15">
    <location>
        <begin position="38"/>
        <end position="59"/>
    </location>
</feature>
<evidence type="ECO:0000256" key="10">
    <source>
        <dbReference type="PIRSR" id="PIRSR601382-1"/>
    </source>
</evidence>
<dbReference type="GeneID" id="59372808"/>
<dbReference type="SUPFAM" id="SSF48225">
    <property type="entry name" value="Seven-hairpin glycosidases"/>
    <property type="match status" value="1"/>
</dbReference>
<evidence type="ECO:0000256" key="3">
    <source>
        <dbReference type="ARBA" id="ARBA00007658"/>
    </source>
</evidence>
<dbReference type="PRINTS" id="PR00747">
    <property type="entry name" value="GLYHDRLASE47"/>
</dbReference>
<feature type="region of interest" description="Disordered" evidence="14">
    <location>
        <begin position="1"/>
        <end position="30"/>
    </location>
</feature>
<dbReference type="PANTHER" id="PTHR11742:SF55">
    <property type="entry name" value="ENDOPLASMIC RETICULUM MANNOSYL-OLIGOSACCHARIDE 1,2-ALPHA-MANNOSIDASE"/>
    <property type="match status" value="1"/>
</dbReference>
<keyword evidence="5 13" id="KW-0378">Hydrolase</keyword>
<comment type="similarity">
    <text evidence="3 13">Belongs to the glycosyl hydrolase 47 family.</text>
</comment>
<proteinExistence type="inferred from homology"/>
<dbReference type="AlphaFoldDB" id="A0A8H7A017"/>
<keyword evidence="7 12" id="KW-1015">Disulfide bond</keyword>
<feature type="binding site" evidence="11">
    <location>
        <position position="592"/>
    </location>
    <ligand>
        <name>Ca(2+)</name>
        <dbReference type="ChEBI" id="CHEBI:29108"/>
    </ligand>
</feature>
<keyword evidence="13" id="KW-0326">Glycosidase</keyword>
<evidence type="ECO:0000256" key="5">
    <source>
        <dbReference type="ARBA" id="ARBA00022801"/>
    </source>
</evidence>
<gene>
    <name evidence="16" type="primary">MNS1_1</name>
    <name evidence="16" type="ORF">PC9H_002990</name>
</gene>
<comment type="catalytic activity">
    <reaction evidence="9">
        <text>N(4)-(alpha-D-Man-(1-&gt;2)-alpha-D-Man-(1-&gt;2)-alpha-D-Man-(1-&gt;3)-[alpha-D-Man-(1-&gt;2)-alpha-D-Man-(1-&gt;3)-[alpha-D-Man-(1-&gt;2)-alpha-D-Man-(1-&gt;6)]-alpha-D-Man-(1-&gt;6)]-beta-D-Man-(1-&gt;4)-beta-D-GlcNAc-(1-&gt;4)-beta-D-GlcNAc)-L-asparaginyl-[protein] (N-glucan mannose isomer 9A1,2,3B1,2,3) + 4 H2O = N(4)-(alpha-D-Man-(1-&gt;3)-[alpha-D-Man-(1-&gt;3)-[alpha-D-Man-(1-&gt;6)]-alpha-D-Man-(1-&gt;6)]-beta-D-Man-(1-&gt;4)-beta-D-GlcNAc-(1-&gt;4)-beta-D-GlcNAc)-L-asparaginyl-[protein] (N-glucan mannose isomer 5A1,2) + 4 beta-D-mannose</text>
        <dbReference type="Rhea" id="RHEA:56008"/>
        <dbReference type="Rhea" id="RHEA-COMP:14356"/>
        <dbReference type="Rhea" id="RHEA-COMP:14367"/>
        <dbReference type="ChEBI" id="CHEBI:15377"/>
        <dbReference type="ChEBI" id="CHEBI:28563"/>
        <dbReference type="ChEBI" id="CHEBI:59087"/>
        <dbReference type="ChEBI" id="CHEBI:139493"/>
        <dbReference type="EC" id="3.2.1.113"/>
    </reaction>
</comment>
<evidence type="ECO:0000256" key="15">
    <source>
        <dbReference type="SAM" id="Phobius"/>
    </source>
</evidence>
<protein>
    <recommendedName>
        <fullName evidence="13">alpha-1,2-Mannosidase</fullName>
        <ecNumber evidence="13">3.2.1.-</ecNumber>
    </recommendedName>
</protein>
<evidence type="ECO:0000256" key="12">
    <source>
        <dbReference type="PIRSR" id="PIRSR601382-3"/>
    </source>
</evidence>
<keyword evidence="17" id="KW-1185">Reference proteome</keyword>
<evidence type="ECO:0000256" key="2">
    <source>
        <dbReference type="ARBA" id="ARBA00004922"/>
    </source>
</evidence>
<dbReference type="Pfam" id="PF01532">
    <property type="entry name" value="Glyco_hydro_47"/>
    <property type="match status" value="1"/>
</dbReference>
<keyword evidence="15" id="KW-0812">Transmembrane</keyword>
<dbReference type="InterPro" id="IPR036026">
    <property type="entry name" value="Seven-hairpin_glycosidases"/>
</dbReference>
<comment type="cofactor">
    <cofactor evidence="1 11">
        <name>Ca(2+)</name>
        <dbReference type="ChEBI" id="CHEBI:29108"/>
    </cofactor>
</comment>
<sequence>MSQTAGLRKRKKDASPSESSSAQHQDARRTDTHGSAKLMYTLAFIGIGLLSYFNFSIIYDSAKLVLDEWIGSSDHWDATPSSDDFVQFQVDEDKRQAVVNAFRHAWSAYERDAMGDDEYHPISMKGTNLTAAGGIGYTVIDSLDTMLIMGLTDEYSRARRWVDTKLSFDRDANFNTFETTIRVLGGLLSAFHLSSYLPHSSPSWRSLAPTFPHPDRLYLDKAIELANLMLPVFDTPSGLPTSQINLAQQRGAPNTEFPDLISTAEAGTLQLEFRQLSEITGDDIYWKRAEKVMSVIKTARLPHGLASIFMSQDAGQFVTSAIRLGSRGDSFYEYLLKQYLQTNRTELVYRDMYDDSMQAIHNHLVQKSYKTGLLYTSELIPEQNHEGEVSWRLTPKQDHLVCFLGGSLMLGATTTGALVQPVSIPPKPDELTLTGWRDWKTGVELIKTCMRTHDTATGLAPEMVHFRIPSDGMDGQEFAPEDWYIKGARPGEEAAFDARYILRPETVESLFIAYRLTGDPRYRDSAWSIFQAIDKHCKVDTGGYASIMNVDELNSRQEDKMETFFLSETLKYLYLIFSDDSILPLDKYVFNTEAHPLPIFNPTIPTGFS</sequence>